<proteinExistence type="predicted"/>
<evidence type="ECO:0000256" key="4">
    <source>
        <dbReference type="ARBA" id="ARBA00022989"/>
    </source>
</evidence>
<dbReference type="Gene3D" id="1.20.1250.20">
    <property type="entry name" value="MFS general substrate transporter like domains"/>
    <property type="match status" value="2"/>
</dbReference>
<name>A0A8H4QTE3_9HELO</name>
<dbReference type="EMBL" id="JAAMPI010002222">
    <property type="protein sequence ID" value="KAF4617012.1"/>
    <property type="molecule type" value="Genomic_DNA"/>
</dbReference>
<dbReference type="OrthoDB" id="9971669at2759"/>
<comment type="subcellular location">
    <subcellularLocation>
        <location evidence="1">Membrane</location>
        <topology evidence="1">Multi-pass membrane protein</topology>
    </subcellularLocation>
</comment>
<dbReference type="SUPFAM" id="SSF103473">
    <property type="entry name" value="MFS general substrate transporter"/>
    <property type="match status" value="1"/>
</dbReference>
<feature type="transmembrane region" description="Helical" evidence="6">
    <location>
        <begin position="390"/>
        <end position="412"/>
    </location>
</feature>
<sequence length="502" mass="56179">MSDKEIDAGVQMTEKVSSSEENAPIEWDAADEKRIRNRMDVRIVPTVFALYLINARIQGMATDLKLVGFRFNWALTIFYFSYIAIEVPSNIILKKVGGRYYLPSLVIAFGLISMCGAFLTDYKGLFVARFFLGLAEGGMMPGIAYYLSCFYRRNELLFRMGIYITGASMAGAFGGLLAAALSPIPSWGASSMKIHAWRNIFFFEGLFTLLFSGIAMLILPSTPDACKFLTPRDRYIALERINREHKETAYEPTTPHHVRRAILNVNTWICALGFLTINVSVQSFSLFLPTILSNLGWTNLKTQLYSVPPYIVACLYAIFIARVSDICKRRGIFIIGGTILSIIGYTMLVTVKSNSLKYLAVFLAASGAFPQGPAFLAWGLNNAAGTSVRAVSSGFIVALGSVGSIVATWTYLEKDKPNFYRGHYINIGAQCIACVLAIIGIVYTKWENRKRERGERDGSARDAKGSRPLDSLFGVGMKWRRDWFRGLHDEEQTKRFEREVYQ</sequence>
<gene>
    <name evidence="8" type="ORF">G7Y89_g15138</name>
</gene>
<keyword evidence="3 6" id="KW-0812">Transmembrane</keyword>
<keyword evidence="9" id="KW-1185">Reference proteome</keyword>
<dbReference type="InterPro" id="IPR020846">
    <property type="entry name" value="MFS_dom"/>
</dbReference>
<keyword evidence="2" id="KW-0813">Transport</keyword>
<dbReference type="InterPro" id="IPR011701">
    <property type="entry name" value="MFS"/>
</dbReference>
<dbReference type="InterPro" id="IPR036259">
    <property type="entry name" value="MFS_trans_sf"/>
</dbReference>
<dbReference type="PANTHER" id="PTHR43791:SF53">
    <property type="entry name" value="MAJOR FACILITATOR SUPERFAMILY (MFS) PROFILE DOMAIN-CONTAINING PROTEIN"/>
    <property type="match status" value="1"/>
</dbReference>
<evidence type="ECO:0000256" key="2">
    <source>
        <dbReference type="ARBA" id="ARBA00022448"/>
    </source>
</evidence>
<feature type="transmembrane region" description="Helical" evidence="6">
    <location>
        <begin position="424"/>
        <end position="443"/>
    </location>
</feature>
<feature type="transmembrane region" description="Helical" evidence="6">
    <location>
        <begin position="100"/>
        <end position="120"/>
    </location>
</feature>
<feature type="transmembrane region" description="Helical" evidence="6">
    <location>
        <begin position="357"/>
        <end position="378"/>
    </location>
</feature>
<accession>A0A8H4QTE3</accession>
<evidence type="ECO:0000313" key="9">
    <source>
        <dbReference type="Proteomes" id="UP000566819"/>
    </source>
</evidence>
<dbReference type="Pfam" id="PF07690">
    <property type="entry name" value="MFS_1"/>
    <property type="match status" value="1"/>
</dbReference>
<dbReference type="AlphaFoldDB" id="A0A8H4QTE3"/>
<feature type="transmembrane region" description="Helical" evidence="6">
    <location>
        <begin position="43"/>
        <end position="61"/>
    </location>
</feature>
<evidence type="ECO:0000256" key="5">
    <source>
        <dbReference type="ARBA" id="ARBA00023136"/>
    </source>
</evidence>
<feature type="transmembrane region" description="Helical" evidence="6">
    <location>
        <begin position="160"/>
        <end position="180"/>
    </location>
</feature>
<feature type="transmembrane region" description="Helical" evidence="6">
    <location>
        <begin position="265"/>
        <end position="287"/>
    </location>
</feature>
<dbReference type="PROSITE" id="PS50850">
    <property type="entry name" value="MFS"/>
    <property type="match status" value="1"/>
</dbReference>
<keyword evidence="5 6" id="KW-0472">Membrane</keyword>
<dbReference type="PANTHER" id="PTHR43791">
    <property type="entry name" value="PERMEASE-RELATED"/>
    <property type="match status" value="1"/>
</dbReference>
<protein>
    <recommendedName>
        <fullName evidence="7">Major facilitator superfamily (MFS) profile domain-containing protein</fullName>
    </recommendedName>
</protein>
<feature type="transmembrane region" description="Helical" evidence="6">
    <location>
        <begin position="331"/>
        <end position="351"/>
    </location>
</feature>
<feature type="transmembrane region" description="Helical" evidence="6">
    <location>
        <begin position="200"/>
        <end position="219"/>
    </location>
</feature>
<evidence type="ECO:0000256" key="3">
    <source>
        <dbReference type="ARBA" id="ARBA00022692"/>
    </source>
</evidence>
<comment type="caution">
    <text evidence="8">The sequence shown here is derived from an EMBL/GenBank/DDBJ whole genome shotgun (WGS) entry which is preliminary data.</text>
</comment>
<feature type="domain" description="Major facilitator superfamily (MFS) profile" evidence="7">
    <location>
        <begin position="35"/>
        <end position="452"/>
    </location>
</feature>
<evidence type="ECO:0000256" key="1">
    <source>
        <dbReference type="ARBA" id="ARBA00004141"/>
    </source>
</evidence>
<reference evidence="8 9" key="1">
    <citation type="submission" date="2020-03" db="EMBL/GenBank/DDBJ databases">
        <title>Draft Genome Sequence of Cudoniella acicularis.</title>
        <authorList>
            <person name="Buettner E."/>
            <person name="Kellner H."/>
        </authorList>
    </citation>
    <scope>NUCLEOTIDE SEQUENCE [LARGE SCALE GENOMIC DNA]</scope>
    <source>
        <strain evidence="8 9">DSM 108380</strain>
    </source>
</reference>
<organism evidence="8 9">
    <name type="scientific">Cudoniella acicularis</name>
    <dbReference type="NCBI Taxonomy" id="354080"/>
    <lineage>
        <taxon>Eukaryota</taxon>
        <taxon>Fungi</taxon>
        <taxon>Dikarya</taxon>
        <taxon>Ascomycota</taxon>
        <taxon>Pezizomycotina</taxon>
        <taxon>Leotiomycetes</taxon>
        <taxon>Helotiales</taxon>
        <taxon>Tricladiaceae</taxon>
        <taxon>Cudoniella</taxon>
    </lineage>
</organism>
<dbReference type="Proteomes" id="UP000566819">
    <property type="component" value="Unassembled WGS sequence"/>
</dbReference>
<dbReference type="FunFam" id="1.20.1250.20:FF:000013">
    <property type="entry name" value="MFS general substrate transporter"/>
    <property type="match status" value="1"/>
</dbReference>
<evidence type="ECO:0000259" key="7">
    <source>
        <dbReference type="PROSITE" id="PS50850"/>
    </source>
</evidence>
<keyword evidence="4 6" id="KW-1133">Transmembrane helix</keyword>
<evidence type="ECO:0000313" key="8">
    <source>
        <dbReference type="EMBL" id="KAF4617012.1"/>
    </source>
</evidence>
<evidence type="ECO:0000256" key="6">
    <source>
        <dbReference type="SAM" id="Phobius"/>
    </source>
</evidence>
<dbReference type="GO" id="GO:0016020">
    <property type="term" value="C:membrane"/>
    <property type="evidence" value="ECO:0007669"/>
    <property type="project" value="UniProtKB-SubCell"/>
</dbReference>
<feature type="transmembrane region" description="Helical" evidence="6">
    <location>
        <begin position="73"/>
        <end position="93"/>
    </location>
</feature>
<dbReference type="GO" id="GO:0022857">
    <property type="term" value="F:transmembrane transporter activity"/>
    <property type="evidence" value="ECO:0007669"/>
    <property type="project" value="InterPro"/>
</dbReference>
<feature type="transmembrane region" description="Helical" evidence="6">
    <location>
        <begin position="307"/>
        <end position="324"/>
    </location>
</feature>
<feature type="transmembrane region" description="Helical" evidence="6">
    <location>
        <begin position="126"/>
        <end position="148"/>
    </location>
</feature>